<protein>
    <submittedName>
        <fullName evidence="1">Uncharacterized protein</fullName>
    </submittedName>
</protein>
<comment type="caution">
    <text evidence="1">The sequence shown here is derived from an EMBL/GenBank/DDBJ whole genome shotgun (WGS) entry which is preliminary data.</text>
</comment>
<sequence>MEGLADMVLSEGQADEYARLLNDYPICHDDAIAILKAVAVVMSQRGFNGTQMAALISEMQR</sequence>
<dbReference type="OrthoDB" id="9995009at2"/>
<organism evidence="1 2">
    <name type="scientific">Paenibacillus agilis</name>
    <dbReference type="NCBI Taxonomy" id="3020863"/>
    <lineage>
        <taxon>Bacteria</taxon>
        <taxon>Bacillati</taxon>
        <taxon>Bacillota</taxon>
        <taxon>Bacilli</taxon>
        <taxon>Bacillales</taxon>
        <taxon>Paenibacillaceae</taxon>
        <taxon>Paenibacillus</taxon>
    </lineage>
</organism>
<dbReference type="RefSeq" id="WP_144989122.1">
    <property type="nucleotide sequence ID" value="NZ_VNJK01000001.1"/>
</dbReference>
<dbReference type="AlphaFoldDB" id="A0A559IZI8"/>
<reference evidence="1 2" key="1">
    <citation type="submission" date="2019-07" db="EMBL/GenBank/DDBJ databases">
        <authorList>
            <person name="Kim J."/>
        </authorList>
    </citation>
    <scope>NUCLEOTIDE SEQUENCE [LARGE SCALE GENOMIC DNA]</scope>
    <source>
        <strain evidence="1 2">N4</strain>
    </source>
</reference>
<proteinExistence type="predicted"/>
<keyword evidence="2" id="KW-1185">Reference proteome</keyword>
<dbReference type="Proteomes" id="UP000318102">
    <property type="component" value="Unassembled WGS sequence"/>
</dbReference>
<dbReference type="EMBL" id="VNJK01000001">
    <property type="protein sequence ID" value="TVX93034.1"/>
    <property type="molecule type" value="Genomic_DNA"/>
</dbReference>
<gene>
    <name evidence="1" type="ORF">FPZ44_08165</name>
</gene>
<evidence type="ECO:0000313" key="1">
    <source>
        <dbReference type="EMBL" id="TVX93034.1"/>
    </source>
</evidence>
<accession>A0A559IZI8</accession>
<name>A0A559IZI8_9BACL</name>
<evidence type="ECO:0000313" key="2">
    <source>
        <dbReference type="Proteomes" id="UP000318102"/>
    </source>
</evidence>